<dbReference type="Proteomes" id="UP000282731">
    <property type="component" value="Chromosome"/>
</dbReference>
<dbReference type="EMBL" id="CP025334">
    <property type="protein sequence ID" value="AZT96049.1"/>
    <property type="molecule type" value="Genomic_DNA"/>
</dbReference>
<dbReference type="AlphaFoldDB" id="A0A3Q9NVH4"/>
<gene>
    <name evidence="1" type="ORF">CXR27_02755</name>
</gene>
<reference evidence="1 2" key="1">
    <citation type="submission" date="2017-12" db="EMBL/GenBank/DDBJ databases">
        <authorList>
            <person name="Levesque S."/>
        </authorList>
    </citation>
    <scope>NUCLEOTIDE SEQUENCE [LARGE SCALE GENOMIC DNA]</scope>
    <source>
        <strain evidence="1 2">SMQ-1420</strain>
    </source>
</reference>
<accession>A0A3Q9NVH4</accession>
<evidence type="ECO:0000313" key="1">
    <source>
        <dbReference type="EMBL" id="AZT96049.1"/>
    </source>
</evidence>
<evidence type="ECO:0000313" key="2">
    <source>
        <dbReference type="Proteomes" id="UP000282731"/>
    </source>
</evidence>
<reference evidence="1 2" key="2">
    <citation type="submission" date="2019-01" db="EMBL/GenBank/DDBJ databases">
        <title>Comparative genomic analysis of Brevibacterium aurantiacum sheds light on its evolution and its adaptation to smear-ripened cheeses.</title>
        <authorList>
            <person name="Moineau S."/>
        </authorList>
    </citation>
    <scope>NUCLEOTIDE SEQUENCE [LARGE SCALE GENOMIC DNA]</scope>
    <source>
        <strain evidence="1 2">SMQ-1420</strain>
    </source>
</reference>
<sequence length="72" mass="8494">MIVCEFKRILAEELTHEWSPLFCFQIRSLTQTTIASMSSPPAERLEISKWRPRSLVIIEYPSKDNEIEIDRI</sequence>
<proteinExistence type="predicted"/>
<name>A0A3Q9NVH4_BREAU</name>
<protein>
    <submittedName>
        <fullName evidence="1">Uncharacterized protein</fullName>
    </submittedName>
</protein>
<organism evidence="1 2">
    <name type="scientific">Brevibacterium aurantiacum</name>
    <dbReference type="NCBI Taxonomy" id="273384"/>
    <lineage>
        <taxon>Bacteria</taxon>
        <taxon>Bacillati</taxon>
        <taxon>Actinomycetota</taxon>
        <taxon>Actinomycetes</taxon>
        <taxon>Micrococcales</taxon>
        <taxon>Brevibacteriaceae</taxon>
        <taxon>Brevibacterium</taxon>
    </lineage>
</organism>